<dbReference type="Proteomes" id="UP000095281">
    <property type="component" value="Unplaced"/>
</dbReference>
<sequence>MCSLGKYENLTHCGQRHLNNTDNVKCPSGYKCMGMLEMSPLCCNITNYEIYKRNVKPKCDNGKKSLKYLGKSCEDEFCPFETNCVQLEMLAHCCPK</sequence>
<accession>A0A1I8B3I3</accession>
<dbReference type="AlphaFoldDB" id="A0A1I8B3I3"/>
<protein>
    <submittedName>
        <fullName evidence="2">EB domain-containing protein</fullName>
    </submittedName>
</protein>
<evidence type="ECO:0000313" key="1">
    <source>
        <dbReference type="Proteomes" id="UP000095281"/>
    </source>
</evidence>
<reference evidence="2" key="1">
    <citation type="submission" date="2016-11" db="UniProtKB">
        <authorList>
            <consortium name="WormBaseParasite"/>
        </authorList>
    </citation>
    <scope>IDENTIFICATION</scope>
</reference>
<organism evidence="1 2">
    <name type="scientific">Meloidogyne hapla</name>
    <name type="common">Root-knot nematode worm</name>
    <dbReference type="NCBI Taxonomy" id="6305"/>
    <lineage>
        <taxon>Eukaryota</taxon>
        <taxon>Metazoa</taxon>
        <taxon>Ecdysozoa</taxon>
        <taxon>Nematoda</taxon>
        <taxon>Chromadorea</taxon>
        <taxon>Rhabditida</taxon>
        <taxon>Tylenchina</taxon>
        <taxon>Tylenchomorpha</taxon>
        <taxon>Tylenchoidea</taxon>
        <taxon>Meloidogynidae</taxon>
        <taxon>Meloidogyninae</taxon>
        <taxon>Meloidogyne</taxon>
    </lineage>
</organism>
<proteinExistence type="predicted"/>
<name>A0A1I8B3I3_MELHA</name>
<evidence type="ECO:0000313" key="2">
    <source>
        <dbReference type="WBParaSite" id="MhA1_Contig1316.frz3.gene2"/>
    </source>
</evidence>
<dbReference type="WBParaSite" id="MhA1_Contig1316.frz3.gene2">
    <property type="protein sequence ID" value="MhA1_Contig1316.frz3.gene2"/>
    <property type="gene ID" value="MhA1_Contig1316.frz3.gene2"/>
</dbReference>
<keyword evidence="1" id="KW-1185">Reference proteome</keyword>